<dbReference type="InterPro" id="IPR014721">
    <property type="entry name" value="Ribsml_uS5_D2-typ_fold_subgr"/>
</dbReference>
<evidence type="ECO:0000256" key="2">
    <source>
        <dbReference type="ARBA" id="ARBA00012958"/>
    </source>
</evidence>
<evidence type="ECO:0000256" key="5">
    <source>
        <dbReference type="ARBA" id="ARBA00022777"/>
    </source>
</evidence>
<dbReference type="GO" id="GO:0004631">
    <property type="term" value="F:phosphomevalonate kinase activity"/>
    <property type="evidence" value="ECO:0007669"/>
    <property type="project" value="UniProtKB-EC"/>
</dbReference>
<dbReference type="RefSeq" id="WP_007474120.1">
    <property type="nucleotide sequence ID" value="NZ_KQ130613.1"/>
</dbReference>
<dbReference type="InterPro" id="IPR013750">
    <property type="entry name" value="GHMP_kinase_C_dom"/>
</dbReference>
<comment type="pathway">
    <text evidence="1">Isoprenoid biosynthesis; isopentenyl diphosphate biosynthesis via mevalonate pathway; isopentenyl diphosphate from (R)-mevalonate: step 2/3.</text>
</comment>
<dbReference type="AlphaFoldDB" id="A0A0J8GGD5"/>
<dbReference type="Pfam" id="PF08544">
    <property type="entry name" value="GHMP_kinases_C"/>
    <property type="match status" value="1"/>
</dbReference>
<evidence type="ECO:0000256" key="3">
    <source>
        <dbReference type="ARBA" id="ARBA00022679"/>
    </source>
</evidence>
<sequence length="356" mass="38856">MTKIQVKVPGKLYIAGEYAVVESGHTAILTAVDRYITLTIEDAPKNELIIPHYDDAISWPLGGELKAEGEHFDFTALAINTATAYLKIRKIALSPIKITIETELVNDDGIKFGLGSSAAVTTAMITGIMEKFAPDTDLLTKFKMAALSHLVVQGNGSCGDIASCLYGGLIAYTTFDQEWVKMHLPIKSLAWFLANPWPKLKIKKLPNFKMPFLVGWTGNPVSTGRLVAEIQLFKEEQPEKYAKFLVQSEKAVQKFLLGMSEQNEKAIFAALLENRKILRELGRNAGVDIETELLSKLADVSESYSGVGKSSGSGGGDCGIALIPNQELADKVVTKWAEVGIKPLPFQIGEIQIKNV</sequence>
<dbReference type="InterPro" id="IPR006204">
    <property type="entry name" value="GHMP_kinase_N_dom"/>
</dbReference>
<accession>A0A0J8GGD5</accession>
<gene>
    <name evidence="9" type="ORF">X560_0975</name>
</gene>
<name>A0A0J8GGD5_9LIST</name>
<evidence type="ECO:0000313" key="10">
    <source>
        <dbReference type="Proteomes" id="UP000052258"/>
    </source>
</evidence>
<evidence type="ECO:0000256" key="4">
    <source>
        <dbReference type="ARBA" id="ARBA00022741"/>
    </source>
</evidence>
<dbReference type="PANTHER" id="PTHR31814:SF2">
    <property type="entry name" value="PHOSPHOMEVALONATE KINASE"/>
    <property type="match status" value="1"/>
</dbReference>
<dbReference type="NCBIfam" id="TIGR01220">
    <property type="entry name" value="Pmev_kin_Gr_pos"/>
    <property type="match status" value="1"/>
</dbReference>
<evidence type="ECO:0000313" key="9">
    <source>
        <dbReference type="EMBL" id="KMT60049.1"/>
    </source>
</evidence>
<dbReference type="SUPFAM" id="SSF55060">
    <property type="entry name" value="GHMP Kinase, C-terminal domain"/>
    <property type="match status" value="1"/>
</dbReference>
<keyword evidence="3" id="KW-0808">Transferase</keyword>
<feature type="domain" description="GHMP kinase N-terminal" evidence="7">
    <location>
        <begin position="86"/>
        <end position="168"/>
    </location>
</feature>
<dbReference type="Proteomes" id="UP000052258">
    <property type="component" value="Unassembled WGS sequence"/>
</dbReference>
<dbReference type="EC" id="2.7.4.2" evidence="2"/>
<evidence type="ECO:0000256" key="6">
    <source>
        <dbReference type="ARBA" id="ARBA00022840"/>
    </source>
</evidence>
<dbReference type="Pfam" id="PF00288">
    <property type="entry name" value="GHMP_kinases_N"/>
    <property type="match status" value="1"/>
</dbReference>
<evidence type="ECO:0000259" key="8">
    <source>
        <dbReference type="Pfam" id="PF08544"/>
    </source>
</evidence>
<feature type="domain" description="GHMP kinase C-terminal" evidence="8">
    <location>
        <begin position="273"/>
        <end position="341"/>
    </location>
</feature>
<dbReference type="InterPro" id="IPR036554">
    <property type="entry name" value="GHMP_kinase_C_sf"/>
</dbReference>
<protein>
    <recommendedName>
        <fullName evidence="2">phosphomevalonate kinase</fullName>
        <ecNumber evidence="2">2.7.4.2</ecNumber>
    </recommendedName>
</protein>
<organism evidence="9 10">
    <name type="scientific">Listeria fleischmannii 1991</name>
    <dbReference type="NCBI Taxonomy" id="1430899"/>
    <lineage>
        <taxon>Bacteria</taxon>
        <taxon>Bacillati</taxon>
        <taxon>Bacillota</taxon>
        <taxon>Bacilli</taxon>
        <taxon>Bacillales</taxon>
        <taxon>Listeriaceae</taxon>
        <taxon>Listeria</taxon>
    </lineage>
</organism>
<dbReference type="EMBL" id="AZHO01000011">
    <property type="protein sequence ID" value="KMT60049.1"/>
    <property type="molecule type" value="Genomic_DNA"/>
</dbReference>
<dbReference type="InterPro" id="IPR035102">
    <property type="entry name" value="Phosphomevalonate_kinase"/>
</dbReference>
<keyword evidence="5 9" id="KW-0418">Kinase</keyword>
<proteinExistence type="predicted"/>
<dbReference type="PRINTS" id="PR00959">
    <property type="entry name" value="MEVGALKINASE"/>
</dbReference>
<dbReference type="GO" id="GO:0019287">
    <property type="term" value="P:isopentenyl diphosphate biosynthetic process, mevalonate pathway"/>
    <property type="evidence" value="ECO:0007669"/>
    <property type="project" value="UniProtKB-UniPathway"/>
</dbReference>
<dbReference type="InterPro" id="IPR005917">
    <property type="entry name" value="Pmev_kinase_bact"/>
</dbReference>
<dbReference type="PANTHER" id="PTHR31814">
    <property type="match status" value="1"/>
</dbReference>
<keyword evidence="4" id="KW-0547">Nucleotide-binding</keyword>
<evidence type="ECO:0000256" key="1">
    <source>
        <dbReference type="ARBA" id="ARBA00005017"/>
    </source>
</evidence>
<dbReference type="PATRIC" id="fig|1430899.3.peg.1005"/>
<dbReference type="UniPathway" id="UPA00057">
    <property type="reaction ID" value="UER00099"/>
</dbReference>
<keyword evidence="6" id="KW-0067">ATP-binding</keyword>
<evidence type="ECO:0000259" key="7">
    <source>
        <dbReference type="Pfam" id="PF00288"/>
    </source>
</evidence>
<dbReference type="OrthoDB" id="1522677at2"/>
<dbReference type="InterPro" id="IPR020568">
    <property type="entry name" value="Ribosomal_Su5_D2-typ_SF"/>
</dbReference>
<reference evidence="9 10" key="1">
    <citation type="journal article" date="2015" name="Genome Biol. Evol.">
        <title>Comparative Genomics of Listeria Sensu Lato: Genus-Wide Differences in Evolutionary Dynamics and the Progressive Gain of Complex, Potentially Pathogenicity-Related Traits through Lateral Gene Transfer.</title>
        <authorList>
            <person name="Chiara M."/>
            <person name="Caruso M."/>
            <person name="D'Erchia A.M."/>
            <person name="Manzari C."/>
            <person name="Fraccalvieri R."/>
            <person name="Goffredo E."/>
            <person name="Latorre L."/>
            <person name="Miccolupo A."/>
            <person name="Padalino I."/>
            <person name="Santagada G."/>
            <person name="Chiocco D."/>
            <person name="Pesole G."/>
            <person name="Horner D.S."/>
            <person name="Parisi A."/>
        </authorList>
    </citation>
    <scope>NUCLEOTIDE SEQUENCE [LARGE SCALE GENOMIC DNA]</scope>
    <source>
        <strain evidence="9 10">1991</strain>
    </source>
</reference>
<dbReference type="Gene3D" id="3.30.230.10">
    <property type="match status" value="1"/>
</dbReference>
<comment type="caution">
    <text evidence="9">The sequence shown here is derived from an EMBL/GenBank/DDBJ whole genome shotgun (WGS) entry which is preliminary data.</text>
</comment>
<dbReference type="Gene3D" id="3.30.70.890">
    <property type="entry name" value="GHMP kinase, C-terminal domain"/>
    <property type="match status" value="1"/>
</dbReference>
<dbReference type="SUPFAM" id="SSF54211">
    <property type="entry name" value="Ribosomal protein S5 domain 2-like"/>
    <property type="match status" value="1"/>
</dbReference>
<keyword evidence="10" id="KW-1185">Reference proteome</keyword>
<dbReference type="GO" id="GO:0005524">
    <property type="term" value="F:ATP binding"/>
    <property type="evidence" value="ECO:0007669"/>
    <property type="project" value="UniProtKB-KW"/>
</dbReference>